<reference evidence="1" key="2">
    <citation type="submission" date="2015-06" db="UniProtKB">
        <authorList>
            <consortium name="EnsemblProtists"/>
        </authorList>
    </citation>
    <scope>IDENTIFICATION</scope>
    <source>
        <strain evidence="1">Emoy2</strain>
    </source>
</reference>
<dbReference type="InParanoid" id="M4BLK0"/>
<name>M4BLK0_HYAAE</name>
<dbReference type="Proteomes" id="UP000011713">
    <property type="component" value="Unassembled WGS sequence"/>
</dbReference>
<dbReference type="EnsemblProtists" id="HpaT807285">
    <property type="protein sequence ID" value="HpaP807285"/>
    <property type="gene ID" value="HpaG807285"/>
</dbReference>
<dbReference type="VEuPathDB" id="FungiDB:HpaG807285"/>
<protein>
    <submittedName>
        <fullName evidence="1">Uncharacterized protein</fullName>
    </submittedName>
</protein>
<evidence type="ECO:0000313" key="1">
    <source>
        <dbReference type="EnsemblProtists" id="HpaP807285"/>
    </source>
</evidence>
<reference evidence="2" key="1">
    <citation type="journal article" date="2010" name="Science">
        <title>Signatures of adaptation to obligate biotrophy in the Hyaloperonospora arabidopsidis genome.</title>
        <authorList>
            <person name="Baxter L."/>
            <person name="Tripathy S."/>
            <person name="Ishaque N."/>
            <person name="Boot N."/>
            <person name="Cabral A."/>
            <person name="Kemen E."/>
            <person name="Thines M."/>
            <person name="Ah-Fong A."/>
            <person name="Anderson R."/>
            <person name="Badejoko W."/>
            <person name="Bittner-Eddy P."/>
            <person name="Boore J.L."/>
            <person name="Chibucos M.C."/>
            <person name="Coates M."/>
            <person name="Dehal P."/>
            <person name="Delehaunty K."/>
            <person name="Dong S."/>
            <person name="Downton P."/>
            <person name="Dumas B."/>
            <person name="Fabro G."/>
            <person name="Fronick C."/>
            <person name="Fuerstenberg S.I."/>
            <person name="Fulton L."/>
            <person name="Gaulin E."/>
            <person name="Govers F."/>
            <person name="Hughes L."/>
            <person name="Humphray S."/>
            <person name="Jiang R.H."/>
            <person name="Judelson H."/>
            <person name="Kamoun S."/>
            <person name="Kyung K."/>
            <person name="Meijer H."/>
            <person name="Minx P."/>
            <person name="Morris P."/>
            <person name="Nelson J."/>
            <person name="Phuntumart V."/>
            <person name="Qutob D."/>
            <person name="Rehmany A."/>
            <person name="Rougon-Cardoso A."/>
            <person name="Ryden P."/>
            <person name="Torto-Alalibo T."/>
            <person name="Studholme D."/>
            <person name="Wang Y."/>
            <person name="Win J."/>
            <person name="Wood J."/>
            <person name="Clifton S.W."/>
            <person name="Rogers J."/>
            <person name="Van den Ackerveken G."/>
            <person name="Jones J.D."/>
            <person name="McDowell J.M."/>
            <person name="Beynon J."/>
            <person name="Tyler B.M."/>
        </authorList>
    </citation>
    <scope>NUCLEOTIDE SEQUENCE [LARGE SCALE GENOMIC DNA]</scope>
    <source>
        <strain evidence="2">Emoy2</strain>
    </source>
</reference>
<accession>M4BLK0</accession>
<dbReference type="EMBL" id="JH598389">
    <property type="status" value="NOT_ANNOTATED_CDS"/>
    <property type="molecule type" value="Genomic_DNA"/>
</dbReference>
<sequence>MALLPIQQGGLAVPCVPTELMTMAATAVGQWAATESSRELLICDCLWGSAESGPPFITPCWNADKHPRYRATLWQTGMDIVGLSMARHARQGDVKEVCLMAVAFTSKAGVDYNTDGSVTVDVRRVIDDKLRVGMRAEVAALGRFDHRWIDNAALKDMSWLRDRR</sequence>
<dbReference type="HOGENOM" id="CLU_1622165_0_0_1"/>
<organism evidence="1 2">
    <name type="scientific">Hyaloperonospora arabidopsidis (strain Emoy2)</name>
    <name type="common">Downy mildew agent</name>
    <name type="synonym">Peronospora arabidopsidis</name>
    <dbReference type="NCBI Taxonomy" id="559515"/>
    <lineage>
        <taxon>Eukaryota</taxon>
        <taxon>Sar</taxon>
        <taxon>Stramenopiles</taxon>
        <taxon>Oomycota</taxon>
        <taxon>Peronosporomycetes</taxon>
        <taxon>Peronosporales</taxon>
        <taxon>Peronosporaceae</taxon>
        <taxon>Hyaloperonospora</taxon>
    </lineage>
</organism>
<evidence type="ECO:0000313" key="2">
    <source>
        <dbReference type="Proteomes" id="UP000011713"/>
    </source>
</evidence>
<dbReference type="AlphaFoldDB" id="M4BLK0"/>
<proteinExistence type="predicted"/>
<keyword evidence="2" id="KW-1185">Reference proteome</keyword>